<dbReference type="PANTHER" id="PTHR43157:SF61">
    <property type="entry name" value="DEHYDROGENASE_REDUCTASE FAMILY PROTEIN, PUTATIVE (AFU_ORTHOLOGUE AFUA_3G01250)-RELATED"/>
    <property type="match status" value="1"/>
</dbReference>
<comment type="caution">
    <text evidence="3">The sequence shown here is derived from an EMBL/GenBank/DDBJ whole genome shotgun (WGS) entry which is preliminary data.</text>
</comment>
<dbReference type="AlphaFoldDB" id="A0AA39WFW8"/>
<accession>A0AA39WFW8</accession>
<dbReference type="SMART" id="SM00822">
    <property type="entry name" value="PKS_KR"/>
    <property type="match status" value="1"/>
</dbReference>
<dbReference type="Proteomes" id="UP001175000">
    <property type="component" value="Unassembled WGS sequence"/>
</dbReference>
<dbReference type="Gene3D" id="3.40.50.720">
    <property type="entry name" value="NAD(P)-binding Rossmann-like Domain"/>
    <property type="match status" value="1"/>
</dbReference>
<sequence>MAGQYQQRRNLPLLATQETCAGRTYIVTGANTGLGFEAAKHLVSLGSAKVIMAVRNVPAGNDAKAKIEAATNTANIADVWYLDLGNYDSVKAFAKKANAQLGRIDGLVQNASVASIQKEPLNGQDANISINVIGTFLLALLLLPKLSETGLAHGAPSHLVFVSSRAGFESQQAWDRIKDDPLVKMQSEDVGHSAYSLSKLIETFAARQLAKLAPVSRHGVIMNVICPGICITDLDRNAPPEFRKQLANIRAEVGRTAEDGSRTLLHGVVAGEETHGLLLHACEVGEADVPEWVKNEEGLLAQEGVWKVLAAELERIEPGCLGSLNL</sequence>
<dbReference type="PRINTS" id="PR00081">
    <property type="entry name" value="GDHRDH"/>
</dbReference>
<dbReference type="InterPro" id="IPR057326">
    <property type="entry name" value="KR_dom"/>
</dbReference>
<organism evidence="3 4">
    <name type="scientific">Immersiella caudata</name>
    <dbReference type="NCBI Taxonomy" id="314043"/>
    <lineage>
        <taxon>Eukaryota</taxon>
        <taxon>Fungi</taxon>
        <taxon>Dikarya</taxon>
        <taxon>Ascomycota</taxon>
        <taxon>Pezizomycotina</taxon>
        <taxon>Sordariomycetes</taxon>
        <taxon>Sordariomycetidae</taxon>
        <taxon>Sordariales</taxon>
        <taxon>Lasiosphaeriaceae</taxon>
        <taxon>Immersiella</taxon>
    </lineage>
</organism>
<dbReference type="InterPro" id="IPR036291">
    <property type="entry name" value="NAD(P)-bd_dom_sf"/>
</dbReference>
<proteinExistence type="predicted"/>
<evidence type="ECO:0000313" key="3">
    <source>
        <dbReference type="EMBL" id="KAK0614637.1"/>
    </source>
</evidence>
<dbReference type="EMBL" id="JAULSU010000006">
    <property type="protein sequence ID" value="KAK0614637.1"/>
    <property type="molecule type" value="Genomic_DNA"/>
</dbReference>
<gene>
    <name evidence="3" type="ORF">B0T14DRAFT_499861</name>
</gene>
<evidence type="ECO:0000259" key="2">
    <source>
        <dbReference type="SMART" id="SM00822"/>
    </source>
</evidence>
<reference evidence="3" key="1">
    <citation type="submission" date="2023-06" db="EMBL/GenBank/DDBJ databases">
        <title>Genome-scale phylogeny and comparative genomics of the fungal order Sordariales.</title>
        <authorList>
            <consortium name="Lawrence Berkeley National Laboratory"/>
            <person name="Hensen N."/>
            <person name="Bonometti L."/>
            <person name="Westerberg I."/>
            <person name="Brannstrom I.O."/>
            <person name="Guillou S."/>
            <person name="Cros-Aarteil S."/>
            <person name="Calhoun S."/>
            <person name="Haridas S."/>
            <person name="Kuo A."/>
            <person name="Mondo S."/>
            <person name="Pangilinan J."/>
            <person name="Riley R."/>
            <person name="Labutti K."/>
            <person name="Andreopoulos B."/>
            <person name="Lipzen A."/>
            <person name="Chen C."/>
            <person name="Yanf M."/>
            <person name="Daum C."/>
            <person name="Ng V."/>
            <person name="Clum A."/>
            <person name="Steindorff A."/>
            <person name="Ohm R."/>
            <person name="Martin F."/>
            <person name="Silar P."/>
            <person name="Natvig D."/>
            <person name="Lalanne C."/>
            <person name="Gautier V."/>
            <person name="Ament-Velasquez S.L."/>
            <person name="Kruys A."/>
            <person name="Hutchinson M.I."/>
            <person name="Powell A.J."/>
            <person name="Barry K."/>
            <person name="Miller A.N."/>
            <person name="Grigoriev I.V."/>
            <person name="Debuchy R."/>
            <person name="Gladieux P."/>
            <person name="Thoren M.H."/>
            <person name="Johannesson H."/>
        </authorList>
    </citation>
    <scope>NUCLEOTIDE SEQUENCE</scope>
    <source>
        <strain evidence="3">CBS 606.72</strain>
    </source>
</reference>
<evidence type="ECO:0000313" key="4">
    <source>
        <dbReference type="Proteomes" id="UP001175000"/>
    </source>
</evidence>
<feature type="domain" description="Ketoreductase" evidence="2">
    <location>
        <begin position="23"/>
        <end position="228"/>
    </location>
</feature>
<dbReference type="Pfam" id="PF00106">
    <property type="entry name" value="adh_short"/>
    <property type="match status" value="1"/>
</dbReference>
<keyword evidence="4" id="KW-1185">Reference proteome</keyword>
<keyword evidence="1" id="KW-0560">Oxidoreductase</keyword>
<dbReference type="SUPFAM" id="SSF51735">
    <property type="entry name" value="NAD(P)-binding Rossmann-fold domains"/>
    <property type="match status" value="1"/>
</dbReference>
<dbReference type="PANTHER" id="PTHR43157">
    <property type="entry name" value="PHOSPHATIDYLINOSITOL-GLYCAN BIOSYNTHESIS CLASS F PROTEIN-RELATED"/>
    <property type="match status" value="1"/>
</dbReference>
<dbReference type="GO" id="GO:0016491">
    <property type="term" value="F:oxidoreductase activity"/>
    <property type="evidence" value="ECO:0007669"/>
    <property type="project" value="UniProtKB-KW"/>
</dbReference>
<dbReference type="InterPro" id="IPR002347">
    <property type="entry name" value="SDR_fam"/>
</dbReference>
<evidence type="ECO:0000256" key="1">
    <source>
        <dbReference type="ARBA" id="ARBA00023002"/>
    </source>
</evidence>
<name>A0AA39WFW8_9PEZI</name>
<protein>
    <submittedName>
        <fullName evidence="3">Short-chain dehydrogenase/reductase family protein</fullName>
    </submittedName>
</protein>